<name>A0A1X1TFQ7_9MYCO</name>
<dbReference type="Proteomes" id="UP000193465">
    <property type="component" value="Unassembled WGS sequence"/>
</dbReference>
<evidence type="ECO:0000313" key="1">
    <source>
        <dbReference type="EMBL" id="ORV43377.1"/>
    </source>
</evidence>
<organism evidence="1 2">
    <name type="scientific">Mycolicibacter engbaekii</name>
    <dbReference type="NCBI Taxonomy" id="188915"/>
    <lineage>
        <taxon>Bacteria</taxon>
        <taxon>Bacillati</taxon>
        <taxon>Actinomycetota</taxon>
        <taxon>Actinomycetes</taxon>
        <taxon>Mycobacteriales</taxon>
        <taxon>Mycobacteriaceae</taxon>
        <taxon>Mycolicibacter</taxon>
    </lineage>
</organism>
<dbReference type="RefSeq" id="WP_085129609.1">
    <property type="nucleotide sequence ID" value="NZ_LQOT01000057.1"/>
</dbReference>
<evidence type="ECO:0000313" key="2">
    <source>
        <dbReference type="Proteomes" id="UP000193465"/>
    </source>
</evidence>
<sequence length="313" mass="33301">MTAQRVLAGLVRGSEASDMLVVWAVAVLRSPYGSQIMVANNMGGGGYLPSKVFLPTTAHLAVSDPVLPIGWATDWMGCQRPSKILVDHFARLRKLVAGVSVSAMVTTELWPESPGCGADFVPMQHREVLGMLSQAPRLDGGHRHRLAVLDQGLAQRVDALDRGGDISAWAAATLTGTVFKEAAKPDGTGSALVHAADADILQAVNDGTADAEAWAAYDRAAEQRDNGAALWPDTHAPRDNDGSGAARAAILWYQHYYRSGRMIELVRCWKARPPRLAEVVYCAITGGFGSMVISTIAAMEHHLGQQKGVGIGA</sequence>
<reference evidence="1 2" key="1">
    <citation type="submission" date="2016-01" db="EMBL/GenBank/DDBJ databases">
        <title>The new phylogeny of the genus Mycobacterium.</title>
        <authorList>
            <person name="Tarcisio F."/>
            <person name="Conor M."/>
            <person name="Antonella G."/>
            <person name="Elisabetta G."/>
            <person name="Giulia F.S."/>
            <person name="Sara T."/>
            <person name="Anna F."/>
            <person name="Clotilde B."/>
            <person name="Roberto B."/>
            <person name="Veronica D.S."/>
            <person name="Fabio R."/>
            <person name="Monica P."/>
            <person name="Olivier J."/>
            <person name="Enrico T."/>
            <person name="Nicola S."/>
        </authorList>
    </citation>
    <scope>NUCLEOTIDE SEQUENCE [LARGE SCALE GENOMIC DNA]</scope>
    <source>
        <strain evidence="1 2">ATCC 27353</strain>
    </source>
</reference>
<accession>A0A1X1TFQ7</accession>
<gene>
    <name evidence="1" type="ORF">AWC02_15365</name>
</gene>
<protein>
    <submittedName>
        <fullName evidence="1">Uncharacterized protein</fullName>
    </submittedName>
</protein>
<dbReference type="EMBL" id="LQOT01000057">
    <property type="protein sequence ID" value="ORV43377.1"/>
    <property type="molecule type" value="Genomic_DNA"/>
</dbReference>
<keyword evidence="2" id="KW-1185">Reference proteome</keyword>
<comment type="caution">
    <text evidence="1">The sequence shown here is derived from an EMBL/GenBank/DDBJ whole genome shotgun (WGS) entry which is preliminary data.</text>
</comment>
<dbReference type="AlphaFoldDB" id="A0A1X1TFQ7"/>
<proteinExistence type="predicted"/>